<protein>
    <submittedName>
        <fullName evidence="1">Uncharacterized protein</fullName>
    </submittedName>
</protein>
<evidence type="ECO:0000313" key="1">
    <source>
        <dbReference type="EMBL" id="SCF23252.1"/>
    </source>
</evidence>
<dbReference type="RefSeq" id="WP_088983210.1">
    <property type="nucleotide sequence ID" value="NZ_LT607413.1"/>
</dbReference>
<evidence type="ECO:0000313" key="2">
    <source>
        <dbReference type="Proteomes" id="UP000198253"/>
    </source>
</evidence>
<keyword evidence="2" id="KW-1185">Reference proteome</keyword>
<accession>A0A1C4YR33</accession>
<proteinExistence type="predicted"/>
<dbReference type="AlphaFoldDB" id="A0A1C4YR33"/>
<name>A0A1C4YR33_MICEC</name>
<dbReference type="EMBL" id="LT607413">
    <property type="protein sequence ID" value="SCF23252.1"/>
    <property type="molecule type" value="Genomic_DNA"/>
</dbReference>
<gene>
    <name evidence="1" type="ORF">GA0070618_4273</name>
</gene>
<reference evidence="2" key="1">
    <citation type="submission" date="2016-06" db="EMBL/GenBank/DDBJ databases">
        <authorList>
            <person name="Varghese N."/>
            <person name="Submissions Spin"/>
        </authorList>
    </citation>
    <scope>NUCLEOTIDE SEQUENCE [LARGE SCALE GENOMIC DNA]</scope>
    <source>
        <strain evidence="2">DSM 43816</strain>
    </source>
</reference>
<dbReference type="Proteomes" id="UP000198253">
    <property type="component" value="Chromosome I"/>
</dbReference>
<dbReference type="InParanoid" id="A0A1C4YR33"/>
<sequence>MISIEIIEKSPSGRLLARWNSTTVVPVIGDTIELDEGSYRIVERAWHDPLDVLLVAKKEFPPE</sequence>
<organism evidence="1 2">
    <name type="scientific">Micromonospora echinospora</name>
    <name type="common">Micromonospora purpurea</name>
    <dbReference type="NCBI Taxonomy" id="1877"/>
    <lineage>
        <taxon>Bacteria</taxon>
        <taxon>Bacillati</taxon>
        <taxon>Actinomycetota</taxon>
        <taxon>Actinomycetes</taxon>
        <taxon>Micromonosporales</taxon>
        <taxon>Micromonosporaceae</taxon>
        <taxon>Micromonospora</taxon>
    </lineage>
</organism>